<comment type="cofactor">
    <cofactor evidence="1">
        <name>FAD</name>
        <dbReference type="ChEBI" id="CHEBI:57692"/>
    </cofactor>
</comment>
<evidence type="ECO:0000256" key="1">
    <source>
        <dbReference type="ARBA" id="ARBA00001974"/>
    </source>
</evidence>
<keyword evidence="3" id="KW-0285">Flavoprotein</keyword>
<dbReference type="PROSITE" id="PS51387">
    <property type="entry name" value="FAD_PCMH"/>
    <property type="match status" value="1"/>
</dbReference>
<gene>
    <name evidence="8" type="ORF">J8N05_24020</name>
</gene>
<reference evidence="8 9" key="1">
    <citation type="submission" date="2021-04" db="EMBL/GenBank/DDBJ databases">
        <authorList>
            <person name="Tang X."/>
            <person name="Zhou X."/>
            <person name="Chen X."/>
            <person name="Cernava T."/>
            <person name="Zhang C."/>
        </authorList>
    </citation>
    <scope>NUCLEOTIDE SEQUENCE [LARGE SCALE GENOMIC DNA]</scope>
    <source>
        <strain evidence="8 9">BH-SS-21</strain>
    </source>
</reference>
<dbReference type="PANTHER" id="PTHR42973:SF39">
    <property type="entry name" value="FAD-BINDING PCMH-TYPE DOMAIN-CONTAINING PROTEIN"/>
    <property type="match status" value="1"/>
</dbReference>
<dbReference type="Gene3D" id="3.30.465.10">
    <property type="match status" value="1"/>
</dbReference>
<sequence length="479" mass="51702">MSAPPKEPHLPRTPDPHPAPSPRGAVGGDFTGALLRRGDAGYEKTRLDAVWNARKPDRFPEVVVVAEDERDVVLAVRLARAEGLRVSVRSGGHSWVGNGVRDGGLLIDLSRLQGISVDPHGRTAAVQPSAKGPAIQRALAPHGLFFPTGHAPTVGIGGFILGGGYGWNSRHLGPACLSIRAIDVVLADGTQVHATDETHPDLLWAARGSGPGFFGVVTRFHLDVHERPTEIRRTVHSYPLALRDEVLAWSYDLLERLPSTVEFSAKVGFTPGLSAPAISLTATAFCTPAHGPEALAPLEEAPFRDRALRAVVGEPTTIDELYDIADRLNPEGLRWAVDGVWTEGTAEEIVGAARPVLDTIPDGTSFVLWMLWGHYPPRPEACWSAQAKAYLSPNAGWYDPAEDLAHENWVHGSLSAVQHLSRGLQFSDNNLADRFDLGLSAENAERLERLRAVHDPDGLFRTYMTPAESTTAYAVAGRA</sequence>
<name>A0A940XSP7_9ACTN</name>
<keyword evidence="5" id="KW-0560">Oxidoreductase</keyword>
<dbReference type="Proteomes" id="UP000677413">
    <property type="component" value="Unassembled WGS sequence"/>
</dbReference>
<evidence type="ECO:0000313" key="9">
    <source>
        <dbReference type="Proteomes" id="UP000677413"/>
    </source>
</evidence>
<evidence type="ECO:0000259" key="7">
    <source>
        <dbReference type="PROSITE" id="PS51387"/>
    </source>
</evidence>
<dbReference type="InterPro" id="IPR016167">
    <property type="entry name" value="FAD-bd_PCMH_sub1"/>
</dbReference>
<evidence type="ECO:0000256" key="3">
    <source>
        <dbReference type="ARBA" id="ARBA00022630"/>
    </source>
</evidence>
<dbReference type="Pfam" id="PF01565">
    <property type="entry name" value="FAD_binding_4"/>
    <property type="match status" value="1"/>
</dbReference>
<dbReference type="InterPro" id="IPR050416">
    <property type="entry name" value="FAD-linked_Oxidoreductase"/>
</dbReference>
<dbReference type="InterPro" id="IPR016169">
    <property type="entry name" value="FAD-bd_PCMH_sub2"/>
</dbReference>
<organism evidence="8 9">
    <name type="scientific">Streptomyces liliiviolaceus</name>
    <dbReference type="NCBI Taxonomy" id="2823109"/>
    <lineage>
        <taxon>Bacteria</taxon>
        <taxon>Bacillati</taxon>
        <taxon>Actinomycetota</taxon>
        <taxon>Actinomycetes</taxon>
        <taxon>Kitasatosporales</taxon>
        <taxon>Streptomycetaceae</taxon>
        <taxon>Streptomyces</taxon>
    </lineage>
</organism>
<dbReference type="InterPro" id="IPR016166">
    <property type="entry name" value="FAD-bd_PCMH"/>
</dbReference>
<evidence type="ECO:0000256" key="5">
    <source>
        <dbReference type="ARBA" id="ARBA00023002"/>
    </source>
</evidence>
<evidence type="ECO:0000256" key="4">
    <source>
        <dbReference type="ARBA" id="ARBA00022827"/>
    </source>
</evidence>
<dbReference type="GO" id="GO:0071949">
    <property type="term" value="F:FAD binding"/>
    <property type="evidence" value="ECO:0007669"/>
    <property type="project" value="InterPro"/>
</dbReference>
<evidence type="ECO:0000256" key="2">
    <source>
        <dbReference type="ARBA" id="ARBA00005466"/>
    </source>
</evidence>
<dbReference type="EMBL" id="JAGPYQ010000001">
    <property type="protein sequence ID" value="MBQ0851239.1"/>
    <property type="molecule type" value="Genomic_DNA"/>
</dbReference>
<proteinExistence type="inferred from homology"/>
<evidence type="ECO:0000256" key="6">
    <source>
        <dbReference type="SAM" id="MobiDB-lite"/>
    </source>
</evidence>
<feature type="compositionally biased region" description="Basic and acidic residues" evidence="6">
    <location>
        <begin position="1"/>
        <end position="15"/>
    </location>
</feature>
<keyword evidence="9" id="KW-1185">Reference proteome</keyword>
<dbReference type="SUPFAM" id="SSF56176">
    <property type="entry name" value="FAD-binding/transporter-associated domain-like"/>
    <property type="match status" value="1"/>
</dbReference>
<dbReference type="Gene3D" id="3.30.43.10">
    <property type="entry name" value="Uridine Diphospho-n-acetylenolpyruvylglucosamine Reductase, domain 2"/>
    <property type="match status" value="1"/>
</dbReference>
<feature type="region of interest" description="Disordered" evidence="6">
    <location>
        <begin position="1"/>
        <end position="30"/>
    </location>
</feature>
<dbReference type="GO" id="GO:0016491">
    <property type="term" value="F:oxidoreductase activity"/>
    <property type="evidence" value="ECO:0007669"/>
    <property type="project" value="UniProtKB-KW"/>
</dbReference>
<dbReference type="PANTHER" id="PTHR42973">
    <property type="entry name" value="BINDING OXIDOREDUCTASE, PUTATIVE (AFU_ORTHOLOGUE AFUA_1G17690)-RELATED"/>
    <property type="match status" value="1"/>
</dbReference>
<dbReference type="PROSITE" id="PS00862">
    <property type="entry name" value="OX2_COVAL_FAD"/>
    <property type="match status" value="1"/>
</dbReference>
<dbReference type="InterPro" id="IPR006093">
    <property type="entry name" value="Oxy_OxRdtase_FAD_BS"/>
</dbReference>
<dbReference type="Gene3D" id="3.40.462.20">
    <property type="match status" value="1"/>
</dbReference>
<dbReference type="InterPro" id="IPR036318">
    <property type="entry name" value="FAD-bd_PCMH-like_sf"/>
</dbReference>
<accession>A0A940XSP7</accession>
<dbReference type="AlphaFoldDB" id="A0A940XSP7"/>
<evidence type="ECO:0000313" key="8">
    <source>
        <dbReference type="EMBL" id="MBQ0851239.1"/>
    </source>
</evidence>
<keyword evidence="4" id="KW-0274">FAD</keyword>
<comment type="caution">
    <text evidence="8">The sequence shown here is derived from an EMBL/GenBank/DDBJ whole genome shotgun (WGS) entry which is preliminary data.</text>
</comment>
<dbReference type="InterPro" id="IPR006094">
    <property type="entry name" value="Oxid_FAD_bind_N"/>
</dbReference>
<comment type="similarity">
    <text evidence="2">Belongs to the oxygen-dependent FAD-linked oxidoreductase family.</text>
</comment>
<protein>
    <submittedName>
        <fullName evidence="8">FAD-binding oxidoreductase</fullName>
    </submittedName>
</protein>
<feature type="domain" description="FAD-binding PCMH-type" evidence="7">
    <location>
        <begin position="56"/>
        <end position="227"/>
    </location>
</feature>